<proteinExistence type="predicted"/>
<accession>A0A6J8EJA2</accession>
<dbReference type="Pfam" id="PF02338">
    <property type="entry name" value="OTU"/>
    <property type="match status" value="1"/>
</dbReference>
<dbReference type="Proteomes" id="UP000507470">
    <property type="component" value="Unassembled WGS sequence"/>
</dbReference>
<dbReference type="EMBL" id="CACVKT020009075">
    <property type="protein sequence ID" value="CAC5420043.1"/>
    <property type="molecule type" value="Genomic_DNA"/>
</dbReference>
<evidence type="ECO:0000313" key="3">
    <source>
        <dbReference type="Proteomes" id="UP000507470"/>
    </source>
</evidence>
<dbReference type="AlphaFoldDB" id="A0A6J8EJA2"/>
<evidence type="ECO:0000259" key="1">
    <source>
        <dbReference type="PROSITE" id="PS50802"/>
    </source>
</evidence>
<gene>
    <name evidence="2" type="ORF">MCOR_52310</name>
</gene>
<dbReference type="InterPro" id="IPR038765">
    <property type="entry name" value="Papain-like_cys_pep_sf"/>
</dbReference>
<dbReference type="InterPro" id="IPR003323">
    <property type="entry name" value="OTU_dom"/>
</dbReference>
<sequence>MASNVEKTLNLNKVGRPLKDIQQAKKKLAFSDEGVNIWKDEKRLNRFKNRQKVQSKSMSKPKLFRAKWRGKLESFLEDNSRIMPNKKDTVLIDGEQVAKHHLLCSKRQKYEKFIKQYPSFNKKFITFLGMIPKNYKRLDLTCRRVCVCMKHYNLEQKVESLNKLATSLSVPDLKVSVRKLSQMTLCPYETTPARSCIDRSCVSYSTSKVGDWYEPLQTKAKNTKVKYHQWETIKGTYTDKKGEVKTSNRWAQVQHTSEMKDMVEDITASMINHTGHEFRADFQHRMQSELIKNLPMDQCLVVVDFSENITLFPQDEIESAHWTQKQATLHTVYIVRHDKTSTEDEPVMIKESLIILSDHLTHDSKAVFVFTEQLLIHLKNNPGPCPITLVHRFSDNCATQYKSKDSFWHLCLLESQYETRIVYHYTESGHGKGPSDGIGAAIKKKLEQLILGGTVINNAYQAYLTLRQNRNENINQHVIYVPKKRILHSAPKKCDSVKTIKGTQTFHMVKQLQIGSGILVCSDLSCVCKVCITGQEGLCYYGQYRHPDQYFNIKGGKAVQPDTIVPQNNTSPSLIDNFKKTILENQLQIPGNTPGDGNCCFWALSDQLDAHGVGPFTHVQLRWMVANHLKEMDDEEKIEVAQFMTADFEEYLTQMAKDGTYADHICLVTLQKILKCSIKVIHINGDETVIGDGEPCLLLGYLLDLKHYVSLEYTQRTLQFEILKFHSFQVLNSFDGELEVKFLEGDPNTGIYTLPDKLDIGIQPETDIIEKFSQQSYYQDVGEGTFKETLKLEIDESISPIKSPLRRIPIALKPKLKTELQRLEKLGVIKPVDTPTD</sequence>
<organism evidence="2 3">
    <name type="scientific">Mytilus coruscus</name>
    <name type="common">Sea mussel</name>
    <dbReference type="NCBI Taxonomy" id="42192"/>
    <lineage>
        <taxon>Eukaryota</taxon>
        <taxon>Metazoa</taxon>
        <taxon>Spiralia</taxon>
        <taxon>Lophotrochozoa</taxon>
        <taxon>Mollusca</taxon>
        <taxon>Bivalvia</taxon>
        <taxon>Autobranchia</taxon>
        <taxon>Pteriomorphia</taxon>
        <taxon>Mytilida</taxon>
        <taxon>Mytiloidea</taxon>
        <taxon>Mytilidae</taxon>
        <taxon>Mytilinae</taxon>
        <taxon>Mytilus</taxon>
    </lineage>
</organism>
<keyword evidence="3" id="KW-1185">Reference proteome</keyword>
<protein>
    <recommendedName>
        <fullName evidence="1">OTU domain-containing protein</fullName>
    </recommendedName>
</protein>
<dbReference type="Gene3D" id="3.90.70.80">
    <property type="match status" value="1"/>
</dbReference>
<evidence type="ECO:0000313" key="2">
    <source>
        <dbReference type="EMBL" id="CAC5420043.1"/>
    </source>
</evidence>
<dbReference type="PANTHER" id="PTHR46601:SF1">
    <property type="entry name" value="ADF-H DOMAIN-CONTAINING PROTEIN"/>
    <property type="match status" value="1"/>
</dbReference>
<reference evidence="2 3" key="1">
    <citation type="submission" date="2020-06" db="EMBL/GenBank/DDBJ databases">
        <authorList>
            <person name="Li R."/>
            <person name="Bekaert M."/>
        </authorList>
    </citation>
    <scope>NUCLEOTIDE SEQUENCE [LARGE SCALE GENOMIC DNA]</scope>
    <source>
        <strain evidence="3">wild</strain>
    </source>
</reference>
<dbReference type="PROSITE" id="PS50802">
    <property type="entry name" value="OTU"/>
    <property type="match status" value="1"/>
</dbReference>
<feature type="domain" description="OTU" evidence="1">
    <location>
        <begin position="588"/>
        <end position="714"/>
    </location>
</feature>
<dbReference type="SUPFAM" id="SSF54001">
    <property type="entry name" value="Cysteine proteinases"/>
    <property type="match status" value="1"/>
</dbReference>
<dbReference type="CDD" id="cd22758">
    <property type="entry name" value="OTU_232R-like"/>
    <property type="match status" value="1"/>
</dbReference>
<dbReference type="PANTHER" id="PTHR46601">
    <property type="entry name" value="ULP_PROTEASE DOMAIN-CONTAINING PROTEIN"/>
    <property type="match status" value="1"/>
</dbReference>
<name>A0A6J8EJA2_MYTCO</name>
<dbReference type="OrthoDB" id="6158970at2759"/>